<proteinExistence type="predicted"/>
<name>A0ABT1MHP1_9BACT</name>
<comment type="caution">
    <text evidence="1">The sequence shown here is derived from an EMBL/GenBank/DDBJ whole genome shotgun (WGS) entry which is preliminary data.</text>
</comment>
<organism evidence="1 2">
    <name type="scientific">Coprobacter tertius</name>
    <dbReference type="NCBI Taxonomy" id="2944915"/>
    <lineage>
        <taxon>Bacteria</taxon>
        <taxon>Pseudomonadati</taxon>
        <taxon>Bacteroidota</taxon>
        <taxon>Bacteroidia</taxon>
        <taxon>Bacteroidales</taxon>
        <taxon>Barnesiellaceae</taxon>
        <taxon>Coprobacter</taxon>
    </lineage>
</organism>
<sequence length="179" mass="20500">MFSYLLKRQIIRQQSRSSSKRKKRLYNFSEVKTVTILAEVNQLGDLKPVMRELISDGIRTTLVVLNVQGIEIEEEYPVVSVINIRADDLIFRKLFPGKSIIKRFISLQGPVLCDLTVNIVYPLLFLASLSRASMKLGIKKNGLTSYDLMLQPTQELSSAILAKNLFFYWRSIDIKNNNS</sequence>
<dbReference type="Proteomes" id="UP001205603">
    <property type="component" value="Unassembled WGS sequence"/>
</dbReference>
<protein>
    <submittedName>
        <fullName evidence="1">Uncharacterized protein</fullName>
    </submittedName>
</protein>
<keyword evidence="2" id="KW-1185">Reference proteome</keyword>
<dbReference type="Pfam" id="PF21857">
    <property type="entry name" value="DUF6913"/>
    <property type="match status" value="1"/>
</dbReference>
<dbReference type="InterPro" id="IPR054207">
    <property type="entry name" value="DUF6913"/>
</dbReference>
<dbReference type="EMBL" id="JANDHW010000007">
    <property type="protein sequence ID" value="MCP9612142.1"/>
    <property type="molecule type" value="Genomic_DNA"/>
</dbReference>
<reference evidence="1 2" key="1">
    <citation type="submission" date="2022-07" db="EMBL/GenBank/DDBJ databases">
        <title>Fecal culturing of patients with breast cancer.</title>
        <authorList>
            <person name="Teng N.M.Y."/>
            <person name="Kiu R."/>
            <person name="Evans R."/>
            <person name="Baker D.J."/>
            <person name="Zenner C."/>
            <person name="Robinson S.D."/>
            <person name="Hall L.J."/>
        </authorList>
    </citation>
    <scope>NUCLEOTIDE SEQUENCE [LARGE SCALE GENOMIC DNA]</scope>
    <source>
        <strain evidence="1 2">LH1063</strain>
    </source>
</reference>
<gene>
    <name evidence="1" type="ORF">NMU02_08570</name>
</gene>
<evidence type="ECO:0000313" key="1">
    <source>
        <dbReference type="EMBL" id="MCP9612142.1"/>
    </source>
</evidence>
<dbReference type="RefSeq" id="WP_255027400.1">
    <property type="nucleotide sequence ID" value="NZ_JANDHW010000007.1"/>
</dbReference>
<evidence type="ECO:0000313" key="2">
    <source>
        <dbReference type="Proteomes" id="UP001205603"/>
    </source>
</evidence>
<accession>A0ABT1MHP1</accession>